<name>A4RVA5_OSTLU</name>
<keyword evidence="1" id="KW-0472">Membrane</keyword>
<dbReference type="AlphaFoldDB" id="A4RVA5"/>
<dbReference type="GO" id="GO:0005777">
    <property type="term" value="C:peroxisome"/>
    <property type="evidence" value="ECO:0007669"/>
    <property type="project" value="EnsemblPlants"/>
</dbReference>
<dbReference type="HOGENOM" id="CLU_167098_0_0_1"/>
<sequence>MSTTFAQRWLRPEVYPIFAAIGGAVGLCGFFCTRQLVASPGFTAAKSRRMAGILETKADFDEGKNWRDHRVRRFLRSMYGGKGHGPQIFPGLNESFGGGQH</sequence>
<evidence type="ECO:0000313" key="2">
    <source>
        <dbReference type="EMBL" id="ABO95100.1"/>
    </source>
</evidence>
<dbReference type="STRING" id="436017.A4RVA5"/>
<dbReference type="RefSeq" id="XP_001416807.1">
    <property type="nucleotide sequence ID" value="XM_001416770.1"/>
</dbReference>
<evidence type="ECO:0008006" key="4">
    <source>
        <dbReference type="Google" id="ProtNLM"/>
    </source>
</evidence>
<dbReference type="EMBL" id="CP000583">
    <property type="protein sequence ID" value="ABO95100.1"/>
    <property type="molecule type" value="Genomic_DNA"/>
</dbReference>
<dbReference type="PANTHER" id="PTHR33417">
    <property type="entry name" value="G-BOX BINDING PROTEIN"/>
    <property type="match status" value="1"/>
</dbReference>
<dbReference type="OMA" id="NRAPQIM"/>
<accession>A4RVA5</accession>
<feature type="transmembrane region" description="Helical" evidence="1">
    <location>
        <begin position="14"/>
        <end position="32"/>
    </location>
</feature>
<dbReference type="InterPro" id="IPR010530">
    <property type="entry name" value="B12D"/>
</dbReference>
<organism evidence="2 3">
    <name type="scientific">Ostreococcus lucimarinus (strain CCE9901)</name>
    <dbReference type="NCBI Taxonomy" id="436017"/>
    <lineage>
        <taxon>Eukaryota</taxon>
        <taxon>Viridiplantae</taxon>
        <taxon>Chlorophyta</taxon>
        <taxon>Mamiellophyceae</taxon>
        <taxon>Mamiellales</taxon>
        <taxon>Bathycoccaceae</taxon>
        <taxon>Ostreococcus</taxon>
    </lineage>
</organism>
<dbReference type="Pfam" id="PF06522">
    <property type="entry name" value="B12D"/>
    <property type="match status" value="1"/>
</dbReference>
<dbReference type="KEGG" id="olu:OSTLU_30905"/>
<keyword evidence="3" id="KW-1185">Reference proteome</keyword>
<evidence type="ECO:0000313" key="3">
    <source>
        <dbReference type="Proteomes" id="UP000001568"/>
    </source>
</evidence>
<evidence type="ECO:0000256" key="1">
    <source>
        <dbReference type="SAM" id="Phobius"/>
    </source>
</evidence>
<keyword evidence="1" id="KW-1133">Transmembrane helix</keyword>
<dbReference type="Gramene" id="ABO95100">
    <property type="protein sequence ID" value="ABO95100"/>
    <property type="gene ID" value="OSTLU_30905"/>
</dbReference>
<proteinExistence type="predicted"/>
<dbReference type="Proteomes" id="UP000001568">
    <property type="component" value="Chromosome 3"/>
</dbReference>
<keyword evidence="1" id="KW-0812">Transmembrane</keyword>
<dbReference type="OrthoDB" id="202195at2759"/>
<protein>
    <recommendedName>
        <fullName evidence="4">NADH-ubiquinone reductase complex 1 MLRQ subunit</fullName>
    </recommendedName>
</protein>
<reference evidence="2 3" key="1">
    <citation type="journal article" date="2007" name="Proc. Natl. Acad. Sci. U.S.A.">
        <title>The tiny eukaryote Ostreococcus provides genomic insights into the paradox of plankton speciation.</title>
        <authorList>
            <person name="Palenik B."/>
            <person name="Grimwood J."/>
            <person name="Aerts A."/>
            <person name="Rouze P."/>
            <person name="Salamov A."/>
            <person name="Putnam N."/>
            <person name="Dupont C."/>
            <person name="Jorgensen R."/>
            <person name="Derelle E."/>
            <person name="Rombauts S."/>
            <person name="Zhou K."/>
            <person name="Otillar R."/>
            <person name="Merchant S.S."/>
            <person name="Podell S."/>
            <person name="Gaasterland T."/>
            <person name="Napoli C."/>
            <person name="Gendler K."/>
            <person name="Manuell A."/>
            <person name="Tai V."/>
            <person name="Vallon O."/>
            <person name="Piganeau G."/>
            <person name="Jancek S."/>
            <person name="Heijde M."/>
            <person name="Jabbari K."/>
            <person name="Bowler C."/>
            <person name="Lohr M."/>
            <person name="Robbens S."/>
            <person name="Werner G."/>
            <person name="Dubchak I."/>
            <person name="Pazour G.J."/>
            <person name="Ren Q."/>
            <person name="Paulsen I."/>
            <person name="Delwiche C."/>
            <person name="Schmutz J."/>
            <person name="Rokhsar D."/>
            <person name="Van de Peer Y."/>
            <person name="Moreau H."/>
            <person name="Grigoriev I.V."/>
        </authorList>
    </citation>
    <scope>NUCLEOTIDE SEQUENCE [LARGE SCALE GENOMIC DNA]</scope>
    <source>
        <strain evidence="2 3">CCE9901</strain>
    </source>
</reference>
<dbReference type="eggNOG" id="ENOG502S1RJ">
    <property type="taxonomic scope" value="Eukaryota"/>
</dbReference>
<dbReference type="GeneID" id="5001070"/>
<gene>
    <name evidence="2" type="ORF">OSTLU_30905</name>
</gene>